<evidence type="ECO:0000313" key="2">
    <source>
        <dbReference type="Proteomes" id="UP000828390"/>
    </source>
</evidence>
<reference evidence="1" key="1">
    <citation type="journal article" date="2019" name="bioRxiv">
        <title>The Genome of the Zebra Mussel, Dreissena polymorpha: A Resource for Invasive Species Research.</title>
        <authorList>
            <person name="McCartney M.A."/>
            <person name="Auch B."/>
            <person name="Kono T."/>
            <person name="Mallez S."/>
            <person name="Zhang Y."/>
            <person name="Obille A."/>
            <person name="Becker A."/>
            <person name="Abrahante J.E."/>
            <person name="Garbe J."/>
            <person name="Badalamenti J.P."/>
            <person name="Herman A."/>
            <person name="Mangelson H."/>
            <person name="Liachko I."/>
            <person name="Sullivan S."/>
            <person name="Sone E.D."/>
            <person name="Koren S."/>
            <person name="Silverstein K.A.T."/>
            <person name="Beckman K.B."/>
            <person name="Gohl D.M."/>
        </authorList>
    </citation>
    <scope>NUCLEOTIDE SEQUENCE</scope>
    <source>
        <strain evidence="1">Duluth1</strain>
        <tissue evidence="1">Whole animal</tissue>
    </source>
</reference>
<comment type="caution">
    <text evidence="1">The sequence shown here is derived from an EMBL/GenBank/DDBJ whole genome shotgun (WGS) entry which is preliminary data.</text>
</comment>
<sequence>MYDIYYRFIRTSIFEWKNMIHNKFFTQYYGKPFQKVCDGIVQAAANSRQERLEKQS</sequence>
<proteinExistence type="predicted"/>
<keyword evidence="2" id="KW-1185">Reference proteome</keyword>
<evidence type="ECO:0000313" key="1">
    <source>
        <dbReference type="EMBL" id="KAH3755238.1"/>
    </source>
</evidence>
<name>A0A9D4DUF5_DREPO</name>
<reference evidence="1" key="2">
    <citation type="submission" date="2020-11" db="EMBL/GenBank/DDBJ databases">
        <authorList>
            <person name="McCartney M.A."/>
            <person name="Auch B."/>
            <person name="Kono T."/>
            <person name="Mallez S."/>
            <person name="Becker A."/>
            <person name="Gohl D.M."/>
            <person name="Silverstein K.A.T."/>
            <person name="Koren S."/>
            <person name="Bechman K.B."/>
            <person name="Herman A."/>
            <person name="Abrahante J.E."/>
            <person name="Garbe J."/>
        </authorList>
    </citation>
    <scope>NUCLEOTIDE SEQUENCE</scope>
    <source>
        <strain evidence="1">Duluth1</strain>
        <tissue evidence="1">Whole animal</tissue>
    </source>
</reference>
<dbReference type="AlphaFoldDB" id="A0A9D4DUF5"/>
<organism evidence="1 2">
    <name type="scientific">Dreissena polymorpha</name>
    <name type="common">Zebra mussel</name>
    <name type="synonym">Mytilus polymorpha</name>
    <dbReference type="NCBI Taxonomy" id="45954"/>
    <lineage>
        <taxon>Eukaryota</taxon>
        <taxon>Metazoa</taxon>
        <taxon>Spiralia</taxon>
        <taxon>Lophotrochozoa</taxon>
        <taxon>Mollusca</taxon>
        <taxon>Bivalvia</taxon>
        <taxon>Autobranchia</taxon>
        <taxon>Heteroconchia</taxon>
        <taxon>Euheterodonta</taxon>
        <taxon>Imparidentia</taxon>
        <taxon>Neoheterodontei</taxon>
        <taxon>Myida</taxon>
        <taxon>Dreissenoidea</taxon>
        <taxon>Dreissenidae</taxon>
        <taxon>Dreissena</taxon>
    </lineage>
</organism>
<dbReference type="EMBL" id="JAIWYP010000010">
    <property type="protein sequence ID" value="KAH3755238.1"/>
    <property type="molecule type" value="Genomic_DNA"/>
</dbReference>
<dbReference type="Proteomes" id="UP000828390">
    <property type="component" value="Unassembled WGS sequence"/>
</dbReference>
<protein>
    <submittedName>
        <fullName evidence="1">Uncharacterized protein</fullName>
    </submittedName>
</protein>
<gene>
    <name evidence="1" type="ORF">DPMN_189928</name>
</gene>
<accession>A0A9D4DUF5</accession>